<accession>A0A4Q9QTQ2</accession>
<dbReference type="EMBL" id="QJUM01000002">
    <property type="protein sequence ID" value="TBV09345.1"/>
    <property type="molecule type" value="Genomic_DNA"/>
</dbReference>
<protein>
    <submittedName>
        <fullName evidence="5">TetR family transcriptional regulator</fullName>
    </submittedName>
</protein>
<evidence type="ECO:0000256" key="3">
    <source>
        <dbReference type="PROSITE-ProRule" id="PRU00335"/>
    </source>
</evidence>
<dbReference type="OrthoDB" id="5293556at2"/>
<sequence>MDDRQAQALMRTMVADGLLTDPDSARGKLLQTAAHLFRSQGYQRTTVRDLAAAVGIQSGSIFHHFKSKDEILRSVMEDTLRYNTALLRASLDEALTLRERVLALIRCELQSIMGGTGEAMAVLVYEWRSLSADSRPALLELRAVYERLWLDVLEEAREQGFVSADPFILRRFLTGALTWTTTWFRADGPMDLDQLAEQALTLVLKDR</sequence>
<dbReference type="GO" id="GO:0000976">
    <property type="term" value="F:transcription cis-regulatory region binding"/>
    <property type="evidence" value="ECO:0007669"/>
    <property type="project" value="TreeGrafter"/>
</dbReference>
<gene>
    <name evidence="6" type="ORF">DNK34_02070</name>
    <name evidence="5" type="ORF">DNK44_23170</name>
</gene>
<dbReference type="PROSITE" id="PS50977">
    <property type="entry name" value="HTH_TETR_2"/>
    <property type="match status" value="1"/>
</dbReference>
<evidence type="ECO:0000313" key="7">
    <source>
        <dbReference type="Proteomes" id="UP000291334"/>
    </source>
</evidence>
<dbReference type="Pfam" id="PF17932">
    <property type="entry name" value="TetR_C_24"/>
    <property type="match status" value="1"/>
</dbReference>
<evidence type="ECO:0000313" key="8">
    <source>
        <dbReference type="Proteomes" id="UP000293172"/>
    </source>
</evidence>
<dbReference type="PANTHER" id="PTHR30055:SF183">
    <property type="entry name" value="NUCLEOID OCCLUSION FACTOR SLMA"/>
    <property type="match status" value="1"/>
</dbReference>
<dbReference type="GO" id="GO:0003700">
    <property type="term" value="F:DNA-binding transcription factor activity"/>
    <property type="evidence" value="ECO:0007669"/>
    <property type="project" value="TreeGrafter"/>
</dbReference>
<dbReference type="InterPro" id="IPR050109">
    <property type="entry name" value="HTH-type_TetR-like_transc_reg"/>
</dbReference>
<dbReference type="SUPFAM" id="SSF48498">
    <property type="entry name" value="Tetracyclin repressor-like, C-terminal domain"/>
    <property type="match status" value="1"/>
</dbReference>
<evidence type="ECO:0000313" key="6">
    <source>
        <dbReference type="EMBL" id="TBV09345.1"/>
    </source>
</evidence>
<dbReference type="InterPro" id="IPR041490">
    <property type="entry name" value="KstR2_TetR_C"/>
</dbReference>
<dbReference type="InterPro" id="IPR009057">
    <property type="entry name" value="Homeodomain-like_sf"/>
</dbReference>
<evidence type="ECO:0000313" key="5">
    <source>
        <dbReference type="EMBL" id="TBU86456.1"/>
    </source>
</evidence>
<dbReference type="SUPFAM" id="SSF46689">
    <property type="entry name" value="Homeodomain-like"/>
    <property type="match status" value="1"/>
</dbReference>
<dbReference type="Proteomes" id="UP000291334">
    <property type="component" value="Unassembled WGS sequence"/>
</dbReference>
<comment type="caution">
    <text evidence="5">The sequence shown here is derived from an EMBL/GenBank/DDBJ whole genome shotgun (WGS) entry which is preliminary data.</text>
</comment>
<dbReference type="EMBL" id="QJUL01000051">
    <property type="protein sequence ID" value="TBU86456.1"/>
    <property type="molecule type" value="Genomic_DNA"/>
</dbReference>
<proteinExistence type="predicted"/>
<reference evidence="7 8" key="1">
    <citation type="submission" date="2018-06" db="EMBL/GenBank/DDBJ databases">
        <title>Three novel Pseudomonas species isolated from symptomatic oak.</title>
        <authorList>
            <person name="Bueno-Gonzalez V."/>
            <person name="Brady C."/>
        </authorList>
    </citation>
    <scope>NUCLEOTIDE SEQUENCE [LARGE SCALE GENOMIC DNA]</scope>
    <source>
        <strain evidence="6 7">P26B</strain>
        <strain evidence="5 8">P6B</strain>
    </source>
</reference>
<dbReference type="InterPro" id="IPR001647">
    <property type="entry name" value="HTH_TetR"/>
</dbReference>
<feature type="domain" description="HTH tetR-type" evidence="4">
    <location>
        <begin position="23"/>
        <end position="83"/>
    </location>
</feature>
<dbReference type="Proteomes" id="UP000293172">
    <property type="component" value="Unassembled WGS sequence"/>
</dbReference>
<name>A0A4Q9QTQ2_9GAMM</name>
<evidence type="ECO:0000259" key="4">
    <source>
        <dbReference type="PROSITE" id="PS50977"/>
    </source>
</evidence>
<dbReference type="AlphaFoldDB" id="A0A4Q9QTQ2"/>
<evidence type="ECO:0000256" key="1">
    <source>
        <dbReference type="ARBA" id="ARBA00023054"/>
    </source>
</evidence>
<dbReference type="Pfam" id="PF00440">
    <property type="entry name" value="TetR_N"/>
    <property type="match status" value="1"/>
</dbReference>
<keyword evidence="1" id="KW-0175">Coiled coil</keyword>
<dbReference type="InterPro" id="IPR036271">
    <property type="entry name" value="Tet_transcr_reg_TetR-rel_C_sf"/>
</dbReference>
<organism evidence="5 8">
    <name type="scientific">Phytopseudomonas dryadis</name>
    <dbReference type="NCBI Taxonomy" id="2487520"/>
    <lineage>
        <taxon>Bacteria</taxon>
        <taxon>Pseudomonadati</taxon>
        <taxon>Pseudomonadota</taxon>
        <taxon>Gammaproteobacteria</taxon>
        <taxon>Pseudomonadales</taxon>
        <taxon>Pseudomonadaceae</taxon>
        <taxon>Phytopseudomonas</taxon>
    </lineage>
</organism>
<dbReference type="Gene3D" id="1.10.357.10">
    <property type="entry name" value="Tetracycline Repressor, domain 2"/>
    <property type="match status" value="1"/>
</dbReference>
<keyword evidence="7" id="KW-1185">Reference proteome</keyword>
<dbReference type="PANTHER" id="PTHR30055">
    <property type="entry name" value="HTH-TYPE TRANSCRIPTIONAL REGULATOR RUTR"/>
    <property type="match status" value="1"/>
</dbReference>
<evidence type="ECO:0000256" key="2">
    <source>
        <dbReference type="ARBA" id="ARBA00023125"/>
    </source>
</evidence>
<dbReference type="PROSITE" id="PS01081">
    <property type="entry name" value="HTH_TETR_1"/>
    <property type="match status" value="1"/>
</dbReference>
<dbReference type="InterPro" id="IPR023772">
    <property type="entry name" value="DNA-bd_HTH_TetR-type_CS"/>
</dbReference>
<keyword evidence="2 3" id="KW-0238">DNA-binding</keyword>
<feature type="DNA-binding region" description="H-T-H motif" evidence="3">
    <location>
        <begin position="46"/>
        <end position="65"/>
    </location>
</feature>
<dbReference type="PRINTS" id="PR00455">
    <property type="entry name" value="HTHTETR"/>
</dbReference>